<dbReference type="PANTHER" id="PTHR13822:SF10">
    <property type="entry name" value="ATP SYNTHASE EPSILON CHAIN, CHLOROPLASTIC"/>
    <property type="match status" value="1"/>
</dbReference>
<dbReference type="Pfam" id="PF02823">
    <property type="entry name" value="ATP-synt_DE_N"/>
    <property type="match status" value="1"/>
</dbReference>
<keyword evidence="3 8" id="KW-0813">Transport</keyword>
<evidence type="ECO:0000256" key="8">
    <source>
        <dbReference type="HAMAP-Rule" id="MF_00530"/>
    </source>
</evidence>
<evidence type="ECO:0000313" key="14">
    <source>
        <dbReference type="Proteomes" id="UP000004191"/>
    </source>
</evidence>
<dbReference type="CDD" id="cd12152">
    <property type="entry name" value="F1-ATPase_delta"/>
    <property type="match status" value="1"/>
</dbReference>
<evidence type="ECO:0000256" key="10">
    <source>
        <dbReference type="SAM" id="Coils"/>
    </source>
</evidence>
<evidence type="ECO:0000256" key="7">
    <source>
        <dbReference type="ARBA" id="ARBA00023310"/>
    </source>
</evidence>
<comment type="similarity">
    <text evidence="2 8 9">Belongs to the ATPase epsilon chain family.</text>
</comment>
<dbReference type="InterPro" id="IPR036794">
    <property type="entry name" value="ATP_F1_dsu/esu_C_sf"/>
</dbReference>
<dbReference type="InterPro" id="IPR020546">
    <property type="entry name" value="ATP_synth_F1_dsu/esu_N"/>
</dbReference>
<keyword evidence="8" id="KW-0375">Hydrogen ion transport</keyword>
<dbReference type="SUPFAM" id="SSF46604">
    <property type="entry name" value="Epsilon subunit of F1F0-ATP synthase C-terminal domain"/>
    <property type="match status" value="1"/>
</dbReference>
<keyword evidence="8" id="KW-1003">Cell membrane</keyword>
<dbReference type="EMBL" id="AGEI01000024">
    <property type="protein sequence ID" value="EHR33277.1"/>
    <property type="molecule type" value="Genomic_DNA"/>
</dbReference>
<sequence length="134" mass="15341">MSELKLKIVTPDKVFFDDEIDMLIARSSAGDFAILKNHHPMIASLDIRALKIKINDKFLLAAVAGGYLTFKDNEIVIMSDACEWSEDIDENRAIVAKERAERRLKEAVDKRQIDIAELELKRAINRLNIKQNKM</sequence>
<dbReference type="AlphaFoldDB" id="H3NPP9"/>
<protein>
    <recommendedName>
        <fullName evidence="8">ATP synthase epsilon chain</fullName>
    </recommendedName>
    <alternativeName>
        <fullName evidence="8">ATP synthase F1 sector epsilon subunit</fullName>
    </alternativeName>
    <alternativeName>
        <fullName evidence="8">F-ATPase epsilon subunit</fullName>
    </alternativeName>
</protein>
<evidence type="ECO:0000256" key="4">
    <source>
        <dbReference type="ARBA" id="ARBA00023065"/>
    </source>
</evidence>
<evidence type="ECO:0000259" key="12">
    <source>
        <dbReference type="Pfam" id="PF02823"/>
    </source>
</evidence>
<dbReference type="InterPro" id="IPR020547">
    <property type="entry name" value="ATP_synth_F1_esu_C"/>
</dbReference>
<name>H3NPP9_9FIRM</name>
<dbReference type="OrthoDB" id="9804110at2"/>
<feature type="domain" description="ATP synthase epsilon subunit C-terminal" evidence="11">
    <location>
        <begin position="86"/>
        <end position="130"/>
    </location>
</feature>
<reference evidence="13 14" key="1">
    <citation type="submission" date="2012-01" db="EMBL/GenBank/DDBJ databases">
        <title>The Genome Sequence of Helcococcus kunzii ATCC 51366.</title>
        <authorList>
            <consortium name="The Broad Institute Genome Sequencing Platform"/>
            <person name="Earl A."/>
            <person name="Ward D."/>
            <person name="Feldgarden M."/>
            <person name="Gevers D."/>
            <person name="Huys G."/>
            <person name="Young S.K."/>
            <person name="Zeng Q."/>
            <person name="Gargeya S."/>
            <person name="Fitzgerald M."/>
            <person name="Haas B."/>
            <person name="Abouelleil A."/>
            <person name="Alvarado L."/>
            <person name="Arachchi H.M."/>
            <person name="Berlin A."/>
            <person name="Chapman S.B."/>
            <person name="Gearin G."/>
            <person name="Goldberg J."/>
            <person name="Griggs A."/>
            <person name="Gujja S."/>
            <person name="Hansen M."/>
            <person name="Heiman D."/>
            <person name="Howarth C."/>
            <person name="Larimer J."/>
            <person name="Lui A."/>
            <person name="MacDonald P.J.P."/>
            <person name="McCowen C."/>
            <person name="Montmayeur A."/>
            <person name="Murphy C."/>
            <person name="Neiman D."/>
            <person name="Pearson M."/>
            <person name="Priest M."/>
            <person name="Roberts A."/>
            <person name="Saif S."/>
            <person name="Shea T."/>
            <person name="Sisk P."/>
            <person name="Stolte C."/>
            <person name="Sykes S."/>
            <person name="Wortman J."/>
            <person name="Nusbaum C."/>
            <person name="Birren B."/>
        </authorList>
    </citation>
    <scope>NUCLEOTIDE SEQUENCE [LARGE SCALE GENOMIC DNA]</scope>
    <source>
        <strain evidence="13 14">ATCC 51366</strain>
    </source>
</reference>
<dbReference type="RefSeq" id="WP_005398836.1">
    <property type="nucleotide sequence ID" value="NZ_JH601088.1"/>
</dbReference>
<evidence type="ECO:0000256" key="1">
    <source>
        <dbReference type="ARBA" id="ARBA00004202"/>
    </source>
</evidence>
<dbReference type="GeneID" id="96999288"/>
<evidence type="ECO:0000256" key="3">
    <source>
        <dbReference type="ARBA" id="ARBA00022448"/>
    </source>
</evidence>
<evidence type="ECO:0000256" key="6">
    <source>
        <dbReference type="ARBA" id="ARBA00023196"/>
    </source>
</evidence>
<dbReference type="GO" id="GO:0005886">
    <property type="term" value="C:plasma membrane"/>
    <property type="evidence" value="ECO:0007669"/>
    <property type="project" value="UniProtKB-SubCell"/>
</dbReference>
<evidence type="ECO:0000259" key="11">
    <source>
        <dbReference type="Pfam" id="PF00401"/>
    </source>
</evidence>
<comment type="subcellular location">
    <subcellularLocation>
        <location evidence="1 8">Cell membrane</location>
        <topology evidence="1 8">Peripheral membrane protein</topology>
    </subcellularLocation>
</comment>
<dbReference type="GO" id="GO:0046933">
    <property type="term" value="F:proton-transporting ATP synthase activity, rotational mechanism"/>
    <property type="evidence" value="ECO:0007669"/>
    <property type="project" value="UniProtKB-UniRule"/>
</dbReference>
<dbReference type="SUPFAM" id="SSF51344">
    <property type="entry name" value="Epsilon subunit of F1F0-ATP synthase N-terminal domain"/>
    <property type="match status" value="1"/>
</dbReference>
<organism evidence="13 14">
    <name type="scientific">Helcococcus kunzii ATCC 51366</name>
    <dbReference type="NCBI Taxonomy" id="883114"/>
    <lineage>
        <taxon>Bacteria</taxon>
        <taxon>Bacillati</taxon>
        <taxon>Bacillota</taxon>
        <taxon>Tissierellia</taxon>
        <taxon>Tissierellales</taxon>
        <taxon>Peptoniphilaceae</taxon>
        <taxon>Helcococcus</taxon>
    </lineage>
</organism>
<dbReference type="InterPro" id="IPR001469">
    <property type="entry name" value="ATP_synth_F1_dsu/esu"/>
</dbReference>
<dbReference type="InterPro" id="IPR036771">
    <property type="entry name" value="ATPsynth_dsu/esu_N"/>
</dbReference>
<dbReference type="Gene3D" id="1.20.5.440">
    <property type="entry name" value="ATP synthase delta/epsilon subunit, C-terminal domain"/>
    <property type="match status" value="1"/>
</dbReference>
<dbReference type="HAMAP" id="MF_00530">
    <property type="entry name" value="ATP_synth_epsil_bac"/>
    <property type="match status" value="1"/>
</dbReference>
<dbReference type="eggNOG" id="COG0355">
    <property type="taxonomic scope" value="Bacteria"/>
</dbReference>
<comment type="subunit">
    <text evidence="8 9">F-type ATPases have 2 components, CF(1) - the catalytic core - and CF(0) - the membrane proton channel. CF(1) has five subunits: alpha(3), beta(3), gamma(1), delta(1), epsilon(1). CF(0) has three main subunits: a, b and c.</text>
</comment>
<comment type="caution">
    <text evidence="13">The sequence shown here is derived from an EMBL/GenBank/DDBJ whole genome shotgun (WGS) entry which is preliminary data.</text>
</comment>
<gene>
    <name evidence="8" type="primary">atpC</name>
    <name evidence="13" type="ORF">HMPREF9709_01321</name>
</gene>
<dbReference type="PANTHER" id="PTHR13822">
    <property type="entry name" value="ATP SYNTHASE DELTA/EPSILON CHAIN"/>
    <property type="match status" value="1"/>
</dbReference>
<evidence type="ECO:0000256" key="9">
    <source>
        <dbReference type="RuleBase" id="RU003656"/>
    </source>
</evidence>
<dbReference type="HOGENOM" id="CLU_084338_1_3_9"/>
<dbReference type="GO" id="GO:0005524">
    <property type="term" value="F:ATP binding"/>
    <property type="evidence" value="ECO:0007669"/>
    <property type="project" value="UniProtKB-UniRule"/>
</dbReference>
<proteinExistence type="inferred from homology"/>
<dbReference type="NCBIfam" id="TIGR01216">
    <property type="entry name" value="ATP_synt_epsi"/>
    <property type="match status" value="1"/>
</dbReference>
<accession>H3NPP9</accession>
<dbReference type="Proteomes" id="UP000004191">
    <property type="component" value="Unassembled WGS sequence"/>
</dbReference>
<keyword evidence="4 8" id="KW-0406">Ion transport</keyword>
<keyword evidence="10" id="KW-0175">Coiled coil</keyword>
<keyword evidence="6 8" id="KW-0139">CF(1)</keyword>
<feature type="domain" description="ATP synthase F1 complex delta/epsilon subunit N-terminal" evidence="12">
    <location>
        <begin position="4"/>
        <end position="81"/>
    </location>
</feature>
<evidence type="ECO:0000256" key="2">
    <source>
        <dbReference type="ARBA" id="ARBA00005712"/>
    </source>
</evidence>
<dbReference type="STRING" id="883114.HMPREF9709_01321"/>
<dbReference type="Gene3D" id="2.60.15.10">
    <property type="entry name" value="F0F1 ATP synthase delta/epsilon subunit, N-terminal"/>
    <property type="match status" value="1"/>
</dbReference>
<dbReference type="GO" id="GO:0045259">
    <property type="term" value="C:proton-transporting ATP synthase complex"/>
    <property type="evidence" value="ECO:0007669"/>
    <property type="project" value="UniProtKB-KW"/>
</dbReference>
<feature type="coiled-coil region" evidence="10">
    <location>
        <begin position="90"/>
        <end position="133"/>
    </location>
</feature>
<evidence type="ECO:0000256" key="5">
    <source>
        <dbReference type="ARBA" id="ARBA00023136"/>
    </source>
</evidence>
<dbReference type="PATRIC" id="fig|883114.3.peg.1312"/>
<comment type="function">
    <text evidence="8">Produces ATP from ADP in the presence of a proton gradient across the membrane.</text>
</comment>
<evidence type="ECO:0000313" key="13">
    <source>
        <dbReference type="EMBL" id="EHR33277.1"/>
    </source>
</evidence>
<keyword evidence="7 8" id="KW-0066">ATP synthesis</keyword>
<keyword evidence="5 8" id="KW-0472">Membrane</keyword>
<dbReference type="Pfam" id="PF00401">
    <property type="entry name" value="ATP-synt_DE"/>
    <property type="match status" value="1"/>
</dbReference>
<keyword evidence="14" id="KW-1185">Reference proteome</keyword>